<proteinExistence type="predicted"/>
<name>A0AAJ5VB84_MICMQ</name>
<dbReference type="Proteomes" id="UP001214756">
    <property type="component" value="Chromosome"/>
</dbReference>
<gene>
    <name evidence="1" type="ORF">PWF71_17250</name>
</gene>
<evidence type="ECO:0000313" key="2">
    <source>
        <dbReference type="Proteomes" id="UP001214756"/>
    </source>
</evidence>
<dbReference type="AlphaFoldDB" id="A0AAJ5VB84"/>
<dbReference type="SUPFAM" id="SSF160631">
    <property type="entry name" value="SMI1/KNR4-like"/>
    <property type="match status" value="1"/>
</dbReference>
<protein>
    <submittedName>
        <fullName evidence="1">SMI1/KNR4 family protein</fullName>
    </submittedName>
</protein>
<dbReference type="Gene3D" id="3.40.1580.10">
    <property type="entry name" value="SMI1/KNR4-like"/>
    <property type="match status" value="1"/>
</dbReference>
<dbReference type="EMBL" id="CP118606">
    <property type="protein sequence ID" value="WEF21013.1"/>
    <property type="molecule type" value="Genomic_DNA"/>
</dbReference>
<dbReference type="RefSeq" id="WP_275093226.1">
    <property type="nucleotide sequence ID" value="NZ_CP118606.1"/>
</dbReference>
<dbReference type="InterPro" id="IPR037883">
    <property type="entry name" value="Knr4/Smi1-like_sf"/>
</dbReference>
<reference evidence="1" key="1">
    <citation type="submission" date="2023-02" db="EMBL/GenBank/DDBJ databases">
        <title>Genome sequence of Microbacterium liquefaciens B1075.</title>
        <authorList>
            <person name="Cao J."/>
            <person name="Li X."/>
        </authorList>
    </citation>
    <scope>NUCLEOTIDE SEQUENCE</scope>
    <source>
        <strain evidence="1">B1075</strain>
    </source>
</reference>
<evidence type="ECO:0000313" key="1">
    <source>
        <dbReference type="EMBL" id="WEF21013.1"/>
    </source>
</evidence>
<sequence>MEHTSRWNLTVGQAPTPLLDEHTIEHHRLPDGAGFPPSYLSFVRTFGWGRLHGLWLIYTPVPSGFGDGVVGRGGHLTERLRLDFREGRTEGCDWKIEPDGSWELADRLVVFAMSENGDYLAWDSGSRGRDGELPIFHTTRFDSLTRIGDDLHHAVEWLRVDVNRQDSHPVDFVALIPAAL</sequence>
<organism evidence="1 2">
    <name type="scientific">Microbacterium maritypicum</name>
    <name type="common">Microbacterium liquefaciens</name>
    <dbReference type="NCBI Taxonomy" id="33918"/>
    <lineage>
        <taxon>Bacteria</taxon>
        <taxon>Bacillati</taxon>
        <taxon>Actinomycetota</taxon>
        <taxon>Actinomycetes</taxon>
        <taxon>Micrococcales</taxon>
        <taxon>Microbacteriaceae</taxon>
        <taxon>Microbacterium</taxon>
    </lineage>
</organism>
<accession>A0AAJ5VB84</accession>